<feature type="region of interest" description="Disordered" evidence="1">
    <location>
        <begin position="1"/>
        <end position="25"/>
    </location>
</feature>
<sequence>MPPSTSPPRMKPCPSRTQDKSQCMHAETTSYQTQLLLPLIIQHRCDPTLADEEE</sequence>
<evidence type="ECO:0000256" key="1">
    <source>
        <dbReference type="SAM" id="MobiDB-lite"/>
    </source>
</evidence>
<keyword evidence="3" id="KW-1185">Reference proteome</keyword>
<dbReference type="EMBL" id="KB446575">
    <property type="protein sequence ID" value="EME76795.1"/>
    <property type="molecule type" value="Genomic_DNA"/>
</dbReference>
<accession>M2YG67</accession>
<dbReference type="KEGG" id="pfj:MYCFIDRAFT_180698"/>
<gene>
    <name evidence="2" type="ORF">MYCFIDRAFT_180698</name>
</gene>
<evidence type="ECO:0000313" key="2">
    <source>
        <dbReference type="EMBL" id="EME76795.1"/>
    </source>
</evidence>
<dbReference type="AlphaFoldDB" id="M2YG67"/>
<dbReference type="GeneID" id="19334485"/>
<dbReference type="Proteomes" id="UP000016932">
    <property type="component" value="Unassembled WGS sequence"/>
</dbReference>
<protein>
    <submittedName>
        <fullName evidence="2">Uncharacterized protein</fullName>
    </submittedName>
</protein>
<dbReference type="HOGENOM" id="CLU_3051398_0_0_1"/>
<dbReference type="VEuPathDB" id="FungiDB:MYCFIDRAFT_180698"/>
<name>M2YG67_PSEFD</name>
<proteinExistence type="predicted"/>
<feature type="compositionally biased region" description="Pro residues" evidence="1">
    <location>
        <begin position="1"/>
        <end position="11"/>
    </location>
</feature>
<dbReference type="RefSeq" id="XP_007932640.1">
    <property type="nucleotide sequence ID" value="XM_007934449.1"/>
</dbReference>
<evidence type="ECO:0000313" key="3">
    <source>
        <dbReference type="Proteomes" id="UP000016932"/>
    </source>
</evidence>
<reference evidence="2 3" key="1">
    <citation type="journal article" date="2012" name="PLoS Pathog.">
        <title>Diverse lifestyles and strategies of plant pathogenesis encoded in the genomes of eighteen Dothideomycetes fungi.</title>
        <authorList>
            <person name="Ohm R.A."/>
            <person name="Feau N."/>
            <person name="Henrissat B."/>
            <person name="Schoch C.L."/>
            <person name="Horwitz B.A."/>
            <person name="Barry K.W."/>
            <person name="Condon B.J."/>
            <person name="Copeland A.C."/>
            <person name="Dhillon B."/>
            <person name="Glaser F."/>
            <person name="Hesse C.N."/>
            <person name="Kosti I."/>
            <person name="LaButti K."/>
            <person name="Lindquist E.A."/>
            <person name="Lucas S."/>
            <person name="Salamov A.A."/>
            <person name="Bradshaw R.E."/>
            <person name="Ciuffetti L."/>
            <person name="Hamelin R.C."/>
            <person name="Kema G.H.J."/>
            <person name="Lawrence C."/>
            <person name="Scott J.A."/>
            <person name="Spatafora J.W."/>
            <person name="Turgeon B.G."/>
            <person name="de Wit P.J.G.M."/>
            <person name="Zhong S."/>
            <person name="Goodwin S.B."/>
            <person name="Grigoriev I.V."/>
        </authorList>
    </citation>
    <scope>NUCLEOTIDE SEQUENCE [LARGE SCALE GENOMIC DNA]</scope>
    <source>
        <strain evidence="2 3">CIRAD86</strain>
    </source>
</reference>
<organism evidence="2 3">
    <name type="scientific">Pseudocercospora fijiensis (strain CIRAD86)</name>
    <name type="common">Black leaf streak disease fungus</name>
    <name type="synonym">Mycosphaerella fijiensis</name>
    <dbReference type="NCBI Taxonomy" id="383855"/>
    <lineage>
        <taxon>Eukaryota</taxon>
        <taxon>Fungi</taxon>
        <taxon>Dikarya</taxon>
        <taxon>Ascomycota</taxon>
        <taxon>Pezizomycotina</taxon>
        <taxon>Dothideomycetes</taxon>
        <taxon>Dothideomycetidae</taxon>
        <taxon>Mycosphaerellales</taxon>
        <taxon>Mycosphaerellaceae</taxon>
        <taxon>Pseudocercospora</taxon>
    </lineage>
</organism>